<reference evidence="8 9" key="1">
    <citation type="submission" date="2024-09" db="EMBL/GenBank/DDBJ databases">
        <authorList>
            <person name="Sun Q."/>
            <person name="Mori K."/>
        </authorList>
    </citation>
    <scope>NUCLEOTIDE SEQUENCE [LARGE SCALE GENOMIC DNA]</scope>
    <source>
        <strain evidence="8 9">CCM 7792</strain>
    </source>
</reference>
<feature type="site" description="Important for catalytic activity" evidence="7">
    <location>
        <position position="214"/>
    </location>
</feature>
<dbReference type="HAMAP" id="MF_02065">
    <property type="entry name" value="MltG"/>
    <property type="match status" value="1"/>
</dbReference>
<evidence type="ECO:0000313" key="9">
    <source>
        <dbReference type="Proteomes" id="UP001589773"/>
    </source>
</evidence>
<dbReference type="Gene3D" id="3.30.1490.480">
    <property type="entry name" value="Endolytic murein transglycosylase"/>
    <property type="match status" value="1"/>
</dbReference>
<keyword evidence="5 7" id="KW-0456">Lyase</keyword>
<protein>
    <recommendedName>
        <fullName evidence="7">Endolytic murein transglycosylase</fullName>
        <ecNumber evidence="7">4.2.2.29</ecNumber>
    </recommendedName>
    <alternativeName>
        <fullName evidence="7">Peptidoglycan lytic transglycosylase</fullName>
    </alternativeName>
    <alternativeName>
        <fullName evidence="7">Peptidoglycan polymerization terminase</fullName>
    </alternativeName>
</protein>
<evidence type="ECO:0000256" key="3">
    <source>
        <dbReference type="ARBA" id="ARBA00022989"/>
    </source>
</evidence>
<comment type="function">
    <text evidence="7">Functions as a peptidoglycan terminase that cleaves nascent peptidoglycan strands endolytically to terminate their elongation.</text>
</comment>
<feature type="transmembrane region" description="Helical" evidence="7">
    <location>
        <begin position="7"/>
        <end position="25"/>
    </location>
</feature>
<gene>
    <name evidence="7 8" type="primary">mltG</name>
    <name evidence="8" type="ORF">ACFFJK_08370</name>
</gene>
<evidence type="ECO:0000313" key="8">
    <source>
        <dbReference type="EMBL" id="MFC0251900.1"/>
    </source>
</evidence>
<keyword evidence="2 7" id="KW-0812">Transmembrane</keyword>
<keyword evidence="6 7" id="KW-0961">Cell wall biogenesis/degradation</keyword>
<evidence type="ECO:0000256" key="6">
    <source>
        <dbReference type="ARBA" id="ARBA00023316"/>
    </source>
</evidence>
<dbReference type="EMBL" id="JBHLWP010000009">
    <property type="protein sequence ID" value="MFC0251900.1"/>
    <property type="molecule type" value="Genomic_DNA"/>
</dbReference>
<evidence type="ECO:0000256" key="4">
    <source>
        <dbReference type="ARBA" id="ARBA00023136"/>
    </source>
</evidence>
<keyword evidence="4 7" id="KW-0472">Membrane</keyword>
<comment type="subcellular location">
    <subcellularLocation>
        <location evidence="7">Cell inner membrane</location>
        <topology evidence="7">Single-pass membrane protein</topology>
    </subcellularLocation>
</comment>
<dbReference type="PANTHER" id="PTHR30518">
    <property type="entry name" value="ENDOLYTIC MUREIN TRANSGLYCOSYLASE"/>
    <property type="match status" value="1"/>
</dbReference>
<organism evidence="8 9">
    <name type="scientific">Massilia consociata</name>
    <dbReference type="NCBI Taxonomy" id="760117"/>
    <lineage>
        <taxon>Bacteria</taxon>
        <taxon>Pseudomonadati</taxon>
        <taxon>Pseudomonadota</taxon>
        <taxon>Betaproteobacteria</taxon>
        <taxon>Burkholderiales</taxon>
        <taxon>Oxalobacteraceae</taxon>
        <taxon>Telluria group</taxon>
        <taxon>Massilia</taxon>
    </lineage>
</organism>
<dbReference type="EC" id="4.2.2.29" evidence="7"/>
<sequence>MAFIKKILVTGVIVSVAAVAGFSWWSKAPLTTSEPAIEFTITPGSGIASAAQQMAGAGVPVNPTLFTILARVTGEAPKIKAGSYELKPNTSPRRLLTQLVRGEFAQESVTIVEGWTFRQMRAALAAHKRLRHDTVKLTDQELMAKISTEYKEPEGLFFPDTYLFAKGSSELDIYKQAHQAMLKHLKAAWEGRDPSLPYKTPYEALIMASIIEKETGQKSERGMIAGVFVNRLRTGMLLQTDPTVIYGMGERYVGDIRKKDLQTDTPYNTYTRAGLPPTPISLPGLQSLSAALDPAETQALYFVARGDGTSQFSDNLNDHNRAVNLYQRQGRQPQPQQRTGQ</sequence>
<dbReference type="Gene3D" id="3.30.160.60">
    <property type="entry name" value="Classic Zinc Finger"/>
    <property type="match status" value="1"/>
</dbReference>
<keyword evidence="1 7" id="KW-1003">Cell membrane</keyword>
<comment type="similarity">
    <text evidence="7">Belongs to the transglycosylase MltG family.</text>
</comment>
<evidence type="ECO:0000256" key="1">
    <source>
        <dbReference type="ARBA" id="ARBA00022475"/>
    </source>
</evidence>
<accession>A0ABV6FFT7</accession>
<dbReference type="PANTHER" id="PTHR30518:SF2">
    <property type="entry name" value="ENDOLYTIC MUREIN TRANSGLYCOSYLASE"/>
    <property type="match status" value="1"/>
</dbReference>
<proteinExistence type="inferred from homology"/>
<keyword evidence="3 7" id="KW-1133">Transmembrane helix</keyword>
<comment type="caution">
    <text evidence="8">The sequence shown here is derived from an EMBL/GenBank/DDBJ whole genome shotgun (WGS) entry which is preliminary data.</text>
</comment>
<name>A0ABV6FFT7_9BURK</name>
<dbReference type="Pfam" id="PF02618">
    <property type="entry name" value="YceG"/>
    <property type="match status" value="1"/>
</dbReference>
<dbReference type="RefSeq" id="WP_379678729.1">
    <property type="nucleotide sequence ID" value="NZ_JBHLWP010000009.1"/>
</dbReference>
<dbReference type="NCBIfam" id="TIGR00247">
    <property type="entry name" value="endolytic transglycosylase MltG"/>
    <property type="match status" value="1"/>
</dbReference>
<comment type="catalytic activity">
    <reaction evidence="7">
        <text>a peptidoglycan chain = a peptidoglycan chain with N-acetyl-1,6-anhydromuramyl-[peptide] at the reducing end + a peptidoglycan chain with N-acetylglucosamine at the non-reducing end.</text>
        <dbReference type="EC" id="4.2.2.29"/>
    </reaction>
</comment>
<dbReference type="CDD" id="cd08010">
    <property type="entry name" value="MltG_like"/>
    <property type="match status" value="1"/>
</dbReference>
<evidence type="ECO:0000256" key="2">
    <source>
        <dbReference type="ARBA" id="ARBA00022692"/>
    </source>
</evidence>
<evidence type="ECO:0000256" key="5">
    <source>
        <dbReference type="ARBA" id="ARBA00023239"/>
    </source>
</evidence>
<dbReference type="Proteomes" id="UP001589773">
    <property type="component" value="Unassembled WGS sequence"/>
</dbReference>
<evidence type="ECO:0000256" key="7">
    <source>
        <dbReference type="HAMAP-Rule" id="MF_02065"/>
    </source>
</evidence>
<keyword evidence="9" id="KW-1185">Reference proteome</keyword>
<dbReference type="InterPro" id="IPR003770">
    <property type="entry name" value="MLTG-like"/>
</dbReference>
<keyword evidence="7" id="KW-0997">Cell inner membrane</keyword>